<comment type="caution">
    <text evidence="3">The sequence shown here is derived from an EMBL/GenBank/DDBJ whole genome shotgun (WGS) entry which is preliminary data.</text>
</comment>
<keyword evidence="1" id="KW-0732">Signal</keyword>
<dbReference type="InterPro" id="IPR057589">
    <property type="entry name" value="GT_PLOD"/>
</dbReference>
<sequence>MLLHQLAWLVAAAGVVVEDRGYTSTSTVYAALDLGPQRFVVAVALKATPAEIEKTATTFCSEHRDDITTLAPGIDGAWAADACAGLVRGAIHDALAPRFELSNRSMAIVDFAGDDDGRRRVEVATVATAPEGLGRLVASIAAHDHALAPRLWVLGLGLGFVGTVQKIVWTRSWLTRLPSSSLILFVDAYDTVFQRPLGPNDVPPPGKIVFGADRVCSPDVCAGPLARTPKGLRYLNSGSYLGEAAAVSLLLDGALATEPPTTASDQYVLSRHVARRASAVRVVLDVDNRLFSPLDGVPRDAFTVDATSGLWYDATSR</sequence>
<evidence type="ECO:0000313" key="4">
    <source>
        <dbReference type="Proteomes" id="UP000789595"/>
    </source>
</evidence>
<dbReference type="Pfam" id="PF25342">
    <property type="entry name" value="GT_PLOD"/>
    <property type="match status" value="1"/>
</dbReference>
<protein>
    <recommendedName>
        <fullName evidence="2">PLOD1-3-like GT domain-containing protein</fullName>
    </recommendedName>
</protein>
<name>A0A8J2SH01_9STRA</name>
<dbReference type="OrthoDB" id="69177at2759"/>
<organism evidence="3 4">
    <name type="scientific">Pelagomonas calceolata</name>
    <dbReference type="NCBI Taxonomy" id="35677"/>
    <lineage>
        <taxon>Eukaryota</taxon>
        <taxon>Sar</taxon>
        <taxon>Stramenopiles</taxon>
        <taxon>Ochrophyta</taxon>
        <taxon>Pelagophyceae</taxon>
        <taxon>Pelagomonadales</taxon>
        <taxon>Pelagomonadaceae</taxon>
        <taxon>Pelagomonas</taxon>
    </lineage>
</organism>
<feature type="domain" description="PLOD1-3-like GT" evidence="2">
    <location>
        <begin position="120"/>
        <end position="300"/>
    </location>
</feature>
<feature type="signal peptide" evidence="1">
    <location>
        <begin position="1"/>
        <end position="18"/>
    </location>
</feature>
<gene>
    <name evidence="3" type="ORF">PECAL_1P25330</name>
</gene>
<dbReference type="Proteomes" id="UP000789595">
    <property type="component" value="Unassembled WGS sequence"/>
</dbReference>
<evidence type="ECO:0000259" key="2">
    <source>
        <dbReference type="Pfam" id="PF25342"/>
    </source>
</evidence>
<dbReference type="CDD" id="cd22997">
    <property type="entry name" value="GT_LH"/>
    <property type="match status" value="1"/>
</dbReference>
<dbReference type="EMBL" id="CAKKNE010000001">
    <property type="protein sequence ID" value="CAH0366062.1"/>
    <property type="molecule type" value="Genomic_DNA"/>
</dbReference>
<proteinExistence type="predicted"/>
<feature type="chain" id="PRO_5035220058" description="PLOD1-3-like GT domain-containing protein" evidence="1">
    <location>
        <begin position="19"/>
        <end position="317"/>
    </location>
</feature>
<dbReference type="AlphaFoldDB" id="A0A8J2SH01"/>
<reference evidence="3" key="1">
    <citation type="submission" date="2021-11" db="EMBL/GenBank/DDBJ databases">
        <authorList>
            <consortium name="Genoscope - CEA"/>
            <person name="William W."/>
        </authorList>
    </citation>
    <scope>NUCLEOTIDE SEQUENCE</scope>
</reference>
<keyword evidence="4" id="KW-1185">Reference proteome</keyword>
<evidence type="ECO:0000256" key="1">
    <source>
        <dbReference type="SAM" id="SignalP"/>
    </source>
</evidence>
<evidence type="ECO:0000313" key="3">
    <source>
        <dbReference type="EMBL" id="CAH0366062.1"/>
    </source>
</evidence>
<accession>A0A8J2SH01</accession>